<dbReference type="Proteomes" id="UP000231638">
    <property type="component" value="Unassembled WGS sequence"/>
</dbReference>
<protein>
    <submittedName>
        <fullName evidence="1">Uncharacterized protein</fullName>
    </submittedName>
</protein>
<sequence length="110" mass="12896">MKEMIERICGKRIVFSSLETILPAALKTRKKVTVFSGVDLKSYYHVVFRVEQKSRFLVRHAYEIFALEQTLEAAKDHRYFYKHIILHAPLCSKAQALLNAEGWKIYHDIV</sequence>
<dbReference type="EMBL" id="DLUG01000097">
    <property type="protein sequence ID" value="DAB36673.1"/>
    <property type="molecule type" value="Genomic_DNA"/>
</dbReference>
<name>A0A2D3WJG7_9BACT</name>
<reference evidence="1 2" key="1">
    <citation type="journal article" date="2017" name="Front. Microbiol.">
        <title>Comparative Genomic Analysis of the Class Epsilonproteobacteria and Proposed Reclassification to Epsilonbacteraeota (phyl. nov.).</title>
        <authorList>
            <person name="Waite D.W."/>
            <person name="Vanwonterghem I."/>
            <person name="Rinke C."/>
            <person name="Parks D.H."/>
            <person name="Zhang Y."/>
            <person name="Takai K."/>
            <person name="Sievert S.M."/>
            <person name="Simon J."/>
            <person name="Campbell B.J."/>
            <person name="Hanson T.E."/>
            <person name="Woyke T."/>
            <person name="Klotz M.G."/>
            <person name="Hugenholtz P."/>
        </authorList>
    </citation>
    <scope>NUCLEOTIDE SEQUENCE [LARGE SCALE GENOMIC DNA]</scope>
    <source>
        <strain evidence="1">UBA11420</strain>
    </source>
</reference>
<evidence type="ECO:0000313" key="2">
    <source>
        <dbReference type="Proteomes" id="UP000231638"/>
    </source>
</evidence>
<dbReference type="RefSeq" id="WP_039672339.1">
    <property type="nucleotide sequence ID" value="NZ_AP014724.1"/>
</dbReference>
<dbReference type="STRING" id="366522.GCA_001548055_02111"/>
<organism evidence="1 2">
    <name type="scientific">Sulfurospirillum cavolei</name>
    <dbReference type="NCBI Taxonomy" id="366522"/>
    <lineage>
        <taxon>Bacteria</taxon>
        <taxon>Pseudomonadati</taxon>
        <taxon>Campylobacterota</taxon>
        <taxon>Epsilonproteobacteria</taxon>
        <taxon>Campylobacterales</taxon>
        <taxon>Sulfurospirillaceae</taxon>
        <taxon>Sulfurospirillum</taxon>
    </lineage>
</organism>
<gene>
    <name evidence="1" type="ORF">CFH80_03625</name>
</gene>
<proteinExistence type="predicted"/>
<dbReference type="AlphaFoldDB" id="A0A2D3WJG7"/>
<accession>A0A2D3WJG7</accession>
<comment type="caution">
    <text evidence="1">The sequence shown here is derived from an EMBL/GenBank/DDBJ whole genome shotgun (WGS) entry which is preliminary data.</text>
</comment>
<evidence type="ECO:0000313" key="1">
    <source>
        <dbReference type="EMBL" id="DAB36673.1"/>
    </source>
</evidence>